<dbReference type="InterPro" id="IPR035899">
    <property type="entry name" value="DBL_dom_sf"/>
</dbReference>
<organism evidence="3 4">
    <name type="scientific">Thelephora terrestris</name>
    <dbReference type="NCBI Taxonomy" id="56493"/>
    <lineage>
        <taxon>Eukaryota</taxon>
        <taxon>Fungi</taxon>
        <taxon>Dikarya</taxon>
        <taxon>Basidiomycota</taxon>
        <taxon>Agaricomycotina</taxon>
        <taxon>Agaricomycetes</taxon>
        <taxon>Thelephorales</taxon>
        <taxon>Thelephoraceae</taxon>
        <taxon>Thelephora</taxon>
    </lineage>
</organism>
<feature type="region of interest" description="Disordered" evidence="1">
    <location>
        <begin position="145"/>
        <end position="291"/>
    </location>
</feature>
<keyword evidence="4" id="KW-1185">Reference proteome</keyword>
<dbReference type="OrthoDB" id="1716625at2759"/>
<reference evidence="3" key="1">
    <citation type="journal article" date="2020" name="Nat. Commun.">
        <title>Large-scale genome sequencing of mycorrhizal fungi provides insights into the early evolution of symbiotic traits.</title>
        <authorList>
            <person name="Miyauchi S."/>
            <person name="Kiss E."/>
            <person name="Kuo A."/>
            <person name="Drula E."/>
            <person name="Kohler A."/>
            <person name="Sanchez-Garcia M."/>
            <person name="Morin E."/>
            <person name="Andreopoulos B."/>
            <person name="Barry K.W."/>
            <person name="Bonito G."/>
            <person name="Buee M."/>
            <person name="Carver A."/>
            <person name="Chen C."/>
            <person name="Cichocki N."/>
            <person name="Clum A."/>
            <person name="Culley D."/>
            <person name="Crous P.W."/>
            <person name="Fauchery L."/>
            <person name="Girlanda M."/>
            <person name="Hayes R.D."/>
            <person name="Keri Z."/>
            <person name="LaButti K."/>
            <person name="Lipzen A."/>
            <person name="Lombard V."/>
            <person name="Magnuson J."/>
            <person name="Maillard F."/>
            <person name="Murat C."/>
            <person name="Nolan M."/>
            <person name="Ohm R.A."/>
            <person name="Pangilinan J."/>
            <person name="Pereira M.F."/>
            <person name="Perotto S."/>
            <person name="Peter M."/>
            <person name="Pfister S."/>
            <person name="Riley R."/>
            <person name="Sitrit Y."/>
            <person name="Stielow J.B."/>
            <person name="Szollosi G."/>
            <person name="Zifcakova L."/>
            <person name="Stursova M."/>
            <person name="Spatafora J.W."/>
            <person name="Tedersoo L."/>
            <person name="Vaario L.M."/>
            <person name="Yamada A."/>
            <person name="Yan M."/>
            <person name="Wang P."/>
            <person name="Xu J."/>
            <person name="Bruns T."/>
            <person name="Baldrian P."/>
            <person name="Vilgalys R."/>
            <person name="Dunand C."/>
            <person name="Henrissat B."/>
            <person name="Grigoriev I.V."/>
            <person name="Hibbett D."/>
            <person name="Nagy L.G."/>
            <person name="Martin F.M."/>
        </authorList>
    </citation>
    <scope>NUCLEOTIDE SEQUENCE</scope>
    <source>
        <strain evidence="3">UH-Tt-Lm1</strain>
    </source>
</reference>
<sequence>MSYRSTQHRSRSNPPNYRSQLPTLHHPTRPDGYRRDPPPSSMIPTPGYAEMGGPVRQSTHTGYPTHFMPDSSSSDSERILLESTKYHSALRRKPTGKRKSSVTSGITLDTLPGSRHRRRGSGPEDLALLETHILPSLSKTIDRMTNGIPHVPPLATPDPNDNTLHPLGMSSRLPSKLPTVKPSSQPSTPRPILKSSLRTPTTPTTPSFTTTNNSLRSVKGFSPSPRPQGYFDNFTPTFSPTSLLSERPPSYLSPQGQGSDMSASYHSTPKTPSRRPTISQRPSPRPSQATMDYISHYPTSQNYALDHSAEQENTPLLSPITAERAPWDEVLSEARNLGNRLSPAPANVSPQKFTVSPQKEEARIPDRTYEAPRGSLNGPNDHTPDVGDAALQRKRRETLLAIVEGVNSQFNSGAATRESSEYSGHVGFAIGSRESTLREEMANLQRPSSADQRLQGSGTDQRRFSASSASREERTGEERHSWQERRLKNNSPRICHDSDHVHQELREQHHGRDPATPSKPNPGVQSSRRSPARNSSELTYPAQAPTPLDYPSQSQREQKRRSVSTPPVSRRSQAEPIQSGKKREPANLLPRTRSSLFLPTNARINRPTSGDGLEAFGLPPSLSYVFKDPVGHADIAPAESGRSLDDRAEGWKRYSDARKAPEGFLSNGAERLFQTLVDEDASRGSNDPSRSPRRFSQTSHETPTQARRASMPTVRSDFSIASVSSAPSVYDDLAEEDEGNNKRRSLGLPNPQSSALHAPLNWRSTVPPSIYSSFARLYGEAEMQRQEVIFEICHTEALFVQRLRTVLRLFIRPLRAQDTSTWISGVPWSIARLFDWFEDIMNLHVEINTEMRHVRSDHQAVVERFAGVLKKFIPRFEVYQPYIIRLEGILTQLKGEGGDDADGNWANFREFASIQELGEDCEGLSLQNLLLEPIHHSSKRIEMLQMLLQKTPKQHVDRLPTVSLVSSMKTMFCVMQGVKAREEEYNLIKELASIIEGLTSPSSLARRERRLLIRGSCRLLVSRSQARSQRSLNGNRQSLVFLDAGNELDTSKRSGKRRSLLPVTPPDVDPNNPIDSASPSKTASSGFESGYDLAFSPIEVLVFSDVVVLVTPSGTDRWKLVEKFGTARILNVAENTVAVQGHEKHVIELDLIPVSDPQLEQPHTDEDMFMSTSVSIVQISVDPEHQGSADRQERRKNWLSSFEKCRRATTLSLEFPLRFDLHQGLSGFGGMENFNADKYQKAMGAELPPPKSPSMQVGVHNRRQRRRSDFAQAERGERDWWSFRFKEVYLEMQRDEK</sequence>
<evidence type="ECO:0000313" key="4">
    <source>
        <dbReference type="Proteomes" id="UP000736335"/>
    </source>
</evidence>
<feature type="compositionally biased region" description="Basic residues" evidence="1">
    <location>
        <begin position="1"/>
        <end position="11"/>
    </location>
</feature>
<feature type="compositionally biased region" description="Basic residues" evidence="1">
    <location>
        <begin position="88"/>
        <end position="100"/>
    </location>
</feature>
<feature type="compositionally biased region" description="Basic and acidic residues" evidence="1">
    <location>
        <begin position="470"/>
        <end position="487"/>
    </location>
</feature>
<dbReference type="InterPro" id="IPR051092">
    <property type="entry name" value="FYVE_RhoGEF_PH"/>
</dbReference>
<proteinExistence type="predicted"/>
<dbReference type="Gene3D" id="1.20.900.10">
    <property type="entry name" value="Dbl homology (DH) domain"/>
    <property type="match status" value="1"/>
</dbReference>
<feature type="compositionally biased region" description="Polar residues" evidence="1">
    <location>
        <begin position="12"/>
        <end position="22"/>
    </location>
</feature>
<feature type="compositionally biased region" description="Polar residues" evidence="1">
    <location>
        <begin position="445"/>
        <end position="459"/>
    </location>
</feature>
<dbReference type="Proteomes" id="UP000736335">
    <property type="component" value="Unassembled WGS sequence"/>
</dbReference>
<feature type="compositionally biased region" description="Polar residues" evidence="1">
    <location>
        <begin position="592"/>
        <end position="608"/>
    </location>
</feature>
<feature type="compositionally biased region" description="Low complexity" evidence="1">
    <location>
        <begin position="199"/>
        <end position="211"/>
    </location>
</feature>
<dbReference type="GO" id="GO:0005737">
    <property type="term" value="C:cytoplasm"/>
    <property type="evidence" value="ECO:0007669"/>
    <property type="project" value="TreeGrafter"/>
</dbReference>
<dbReference type="EMBL" id="WIUZ02000004">
    <property type="protein sequence ID" value="KAF9788403.1"/>
    <property type="molecule type" value="Genomic_DNA"/>
</dbReference>
<protein>
    <recommendedName>
        <fullName evidence="2">DH domain-containing protein</fullName>
    </recommendedName>
</protein>
<feature type="compositionally biased region" description="Polar residues" evidence="1">
    <location>
        <begin position="683"/>
        <end position="707"/>
    </location>
</feature>
<feature type="compositionally biased region" description="Basic and acidic residues" evidence="1">
    <location>
        <begin position="494"/>
        <end position="513"/>
    </location>
</feature>
<feature type="compositionally biased region" description="Basic and acidic residues" evidence="1">
    <location>
        <begin position="358"/>
        <end position="370"/>
    </location>
</feature>
<dbReference type="PROSITE" id="PS50010">
    <property type="entry name" value="DH_2"/>
    <property type="match status" value="1"/>
</dbReference>
<dbReference type="PANTHER" id="PTHR12673:SF159">
    <property type="entry name" value="LD03170P"/>
    <property type="match status" value="1"/>
</dbReference>
<reference evidence="3" key="2">
    <citation type="submission" date="2020-11" db="EMBL/GenBank/DDBJ databases">
        <authorList>
            <consortium name="DOE Joint Genome Institute"/>
            <person name="Kuo A."/>
            <person name="Miyauchi S."/>
            <person name="Kiss E."/>
            <person name="Drula E."/>
            <person name="Kohler A."/>
            <person name="Sanchez-Garcia M."/>
            <person name="Andreopoulos B."/>
            <person name="Barry K.W."/>
            <person name="Bonito G."/>
            <person name="Buee M."/>
            <person name="Carver A."/>
            <person name="Chen C."/>
            <person name="Cichocki N."/>
            <person name="Clum A."/>
            <person name="Culley D."/>
            <person name="Crous P.W."/>
            <person name="Fauchery L."/>
            <person name="Girlanda M."/>
            <person name="Hayes R."/>
            <person name="Keri Z."/>
            <person name="Labutti K."/>
            <person name="Lipzen A."/>
            <person name="Lombard V."/>
            <person name="Magnuson J."/>
            <person name="Maillard F."/>
            <person name="Morin E."/>
            <person name="Murat C."/>
            <person name="Nolan M."/>
            <person name="Ohm R."/>
            <person name="Pangilinan J."/>
            <person name="Pereira M."/>
            <person name="Perotto S."/>
            <person name="Peter M."/>
            <person name="Riley R."/>
            <person name="Sitrit Y."/>
            <person name="Stielow B."/>
            <person name="Szollosi G."/>
            <person name="Zifcakova L."/>
            <person name="Stursova M."/>
            <person name="Spatafora J.W."/>
            <person name="Tedersoo L."/>
            <person name="Vaario L.-M."/>
            <person name="Yamada A."/>
            <person name="Yan M."/>
            <person name="Wang P."/>
            <person name="Xu J."/>
            <person name="Bruns T."/>
            <person name="Baldrian P."/>
            <person name="Vilgalys R."/>
            <person name="Henrissat B."/>
            <person name="Grigoriev I.V."/>
            <person name="Hibbett D."/>
            <person name="Nagy L.G."/>
            <person name="Martin F.M."/>
        </authorList>
    </citation>
    <scope>NUCLEOTIDE SEQUENCE</scope>
    <source>
        <strain evidence="3">UH-Tt-Lm1</strain>
    </source>
</reference>
<feature type="region of interest" description="Disordered" evidence="1">
    <location>
        <begin position="729"/>
        <end position="752"/>
    </location>
</feature>
<feature type="compositionally biased region" description="Polar residues" evidence="1">
    <location>
        <begin position="523"/>
        <end position="538"/>
    </location>
</feature>
<feature type="compositionally biased region" description="Polar residues" evidence="1">
    <location>
        <begin position="1074"/>
        <end position="1083"/>
    </location>
</feature>
<feature type="region of interest" description="Disordered" evidence="1">
    <location>
        <begin position="678"/>
        <end position="714"/>
    </location>
</feature>
<feature type="region of interest" description="Disordered" evidence="1">
    <location>
        <begin position="1248"/>
        <end position="1275"/>
    </location>
</feature>
<dbReference type="SMART" id="SM00325">
    <property type="entry name" value="RhoGEF"/>
    <property type="match status" value="1"/>
</dbReference>
<evidence type="ECO:0000256" key="1">
    <source>
        <dbReference type="SAM" id="MobiDB-lite"/>
    </source>
</evidence>
<comment type="caution">
    <text evidence="3">The sequence shown here is derived from an EMBL/GenBank/DDBJ whole genome shotgun (WGS) entry which is preliminary data.</text>
</comment>
<feature type="compositionally biased region" description="Polar residues" evidence="1">
    <location>
        <begin position="234"/>
        <end position="244"/>
    </location>
</feature>
<feature type="domain" description="DH" evidence="2">
    <location>
        <begin position="784"/>
        <end position="1005"/>
    </location>
</feature>
<feature type="region of interest" description="Disordered" evidence="1">
    <location>
        <begin position="340"/>
        <end position="387"/>
    </location>
</feature>
<feature type="region of interest" description="Disordered" evidence="1">
    <location>
        <begin position="1"/>
        <end position="126"/>
    </location>
</feature>
<evidence type="ECO:0000259" key="2">
    <source>
        <dbReference type="PROSITE" id="PS50010"/>
    </source>
</evidence>
<gene>
    <name evidence="3" type="ORF">BJ322DRAFT_630832</name>
</gene>
<name>A0A9P6L9E6_9AGAM</name>
<feature type="region of interest" description="Disordered" evidence="1">
    <location>
        <begin position="440"/>
        <end position="613"/>
    </location>
</feature>
<dbReference type="PANTHER" id="PTHR12673">
    <property type="entry name" value="FACIOGENITAL DYSPLASIA PROTEIN"/>
    <property type="match status" value="1"/>
</dbReference>
<feature type="compositionally biased region" description="Polar residues" evidence="1">
    <location>
        <begin position="348"/>
        <end position="357"/>
    </location>
</feature>
<accession>A0A9P6L9E6</accession>
<dbReference type="SUPFAM" id="SSF48065">
    <property type="entry name" value="DBL homology domain (DH-domain)"/>
    <property type="match status" value="1"/>
</dbReference>
<feature type="region of interest" description="Disordered" evidence="1">
    <location>
        <begin position="1050"/>
        <end position="1083"/>
    </location>
</feature>
<evidence type="ECO:0000313" key="3">
    <source>
        <dbReference type="EMBL" id="KAF9788403.1"/>
    </source>
</evidence>
<dbReference type="GO" id="GO:0005085">
    <property type="term" value="F:guanyl-nucleotide exchange factor activity"/>
    <property type="evidence" value="ECO:0007669"/>
    <property type="project" value="InterPro"/>
</dbReference>
<dbReference type="Pfam" id="PF00621">
    <property type="entry name" value="RhoGEF"/>
    <property type="match status" value="1"/>
</dbReference>
<feature type="compositionally biased region" description="Polar residues" evidence="1">
    <location>
        <begin position="252"/>
        <end position="290"/>
    </location>
</feature>
<dbReference type="InterPro" id="IPR000219">
    <property type="entry name" value="DH_dom"/>
</dbReference>
<feature type="compositionally biased region" description="Basic and acidic residues" evidence="1">
    <location>
        <begin position="28"/>
        <end position="37"/>
    </location>
</feature>